<dbReference type="Gene3D" id="3.10.20.90">
    <property type="entry name" value="Phosphatidylinositol 3-kinase Catalytic Subunit, Chain A, domain 1"/>
    <property type="match status" value="7"/>
</dbReference>
<dbReference type="OMA" id="KSTIRIH"/>
<name>A0A835DEY7_TETSI</name>
<accession>A0A835DEY7</accession>
<keyword evidence="1" id="KW-1017">Isopeptide bond</keyword>
<dbReference type="EMBL" id="JABCRI010000008">
    <property type="protein sequence ID" value="KAF8401943.1"/>
    <property type="molecule type" value="Genomic_DNA"/>
</dbReference>
<dbReference type="InterPro" id="IPR050158">
    <property type="entry name" value="Ubiquitin_ubiquitin-like"/>
</dbReference>
<dbReference type="PRINTS" id="PR00348">
    <property type="entry name" value="UBIQUITIN"/>
</dbReference>
<dbReference type="PROSITE" id="PS50053">
    <property type="entry name" value="UBIQUITIN_2"/>
    <property type="match status" value="7"/>
</dbReference>
<comment type="caution">
    <text evidence="3">The sequence shown here is derived from an EMBL/GenBank/DDBJ whole genome shotgun (WGS) entry which is preliminary data.</text>
</comment>
<dbReference type="CDD" id="cd17039">
    <property type="entry name" value="Ubl_ubiquitin_like"/>
    <property type="match status" value="4"/>
</dbReference>
<dbReference type="InterPro" id="IPR019956">
    <property type="entry name" value="Ubiquitin_dom"/>
</dbReference>
<dbReference type="Pfam" id="PF00240">
    <property type="entry name" value="ubiquitin"/>
    <property type="match status" value="6"/>
</dbReference>
<feature type="domain" description="Ubiquitin-like" evidence="2">
    <location>
        <begin position="528"/>
        <end position="590"/>
    </location>
</feature>
<protein>
    <recommendedName>
        <fullName evidence="2">Ubiquitin-like domain-containing protein</fullName>
    </recommendedName>
</protein>
<evidence type="ECO:0000259" key="2">
    <source>
        <dbReference type="PROSITE" id="PS50053"/>
    </source>
</evidence>
<dbReference type="AlphaFoldDB" id="A0A835DEY7"/>
<dbReference type="Proteomes" id="UP000655225">
    <property type="component" value="Unassembled WGS sequence"/>
</dbReference>
<feature type="domain" description="Ubiquitin-like" evidence="2">
    <location>
        <begin position="6"/>
        <end position="78"/>
    </location>
</feature>
<sequence length="634" mass="72479">MGTSAMEIFIKVASKNKTLVLEVRKLDTVEDIKRMIQDKEGIPVDQQLFIYNGIFLENHLPLVMYNIVKDSTLDVVLSSVWPNAELYLMGVDGKVSKRRTYKIDRKSWYSIQDMKAVVESVWGITIDQFKLTYAGKQLEDCLNFMDCNINKESTTIYIVVRPLSEAKKLEVAVGDIVHDIKAKNQDMVKSPWEKSTLLFAATKCEDGKIPYKNLCQGGDNIIQIEIYDYIFGDKFTVSTLNTVKDIKKIIENEFGVPQDKFLLFYDKNLPELENWETLSFYGIEENSTLLVIGLSMKLFIKMPQVGTTIEINLNCSDSIDDLKDQVWQKMGIPSTRQILLHAGRSLDDDQTLDFYNIQINSTLHALFVSEDGMQELNLLIKKLSGDTVELKVKHCYTILDVKAVIESMLGLPIGLQELIHVQEKLKDWKTLADYNIENESILQMMVCSSPLQLVIMTPSQNKNTNTIMLEAKTSNTIDEVMDMIPEEEIEKIKGHPCLFLDQTRLVGNQTLAHYDIQSGSFLSLERLIQVSVRLPGSATIKVDLKPSYYIHHVKEKIEEMCGIPCELQTLTYLGEELESDFTNCSTLGQYEDLLGSLWVLRWLCRGSSWSFYWPSYEDRVDAENVKDYHGSDLK</sequence>
<evidence type="ECO:0000313" key="4">
    <source>
        <dbReference type="Proteomes" id="UP000655225"/>
    </source>
</evidence>
<feature type="domain" description="Ubiquitin-like" evidence="2">
    <location>
        <begin position="451"/>
        <end position="524"/>
    </location>
</feature>
<keyword evidence="4" id="KW-1185">Reference proteome</keyword>
<proteinExistence type="predicted"/>
<feature type="domain" description="Ubiquitin-like" evidence="2">
    <location>
        <begin position="84"/>
        <end position="159"/>
    </location>
</feature>
<dbReference type="SUPFAM" id="SSF54236">
    <property type="entry name" value="Ubiquitin-like"/>
    <property type="match status" value="7"/>
</dbReference>
<dbReference type="SMART" id="SM00213">
    <property type="entry name" value="UBQ"/>
    <property type="match status" value="6"/>
</dbReference>
<reference evidence="3 4" key="1">
    <citation type="submission" date="2020-04" db="EMBL/GenBank/DDBJ databases">
        <title>Plant Genome Project.</title>
        <authorList>
            <person name="Zhang R.-G."/>
        </authorList>
    </citation>
    <scope>NUCLEOTIDE SEQUENCE [LARGE SCALE GENOMIC DNA]</scope>
    <source>
        <strain evidence="3">YNK0</strain>
        <tissue evidence="3">Leaf</tissue>
    </source>
</reference>
<dbReference type="InterPro" id="IPR000626">
    <property type="entry name" value="Ubiquitin-like_dom"/>
</dbReference>
<dbReference type="InterPro" id="IPR029071">
    <property type="entry name" value="Ubiquitin-like_domsf"/>
</dbReference>
<feature type="domain" description="Ubiquitin-like" evidence="2">
    <location>
        <begin position="235"/>
        <end position="292"/>
    </location>
</feature>
<feature type="domain" description="Ubiquitin-like" evidence="2">
    <location>
        <begin position="296"/>
        <end position="372"/>
    </location>
</feature>
<feature type="domain" description="Ubiquitin-like" evidence="2">
    <location>
        <begin position="376"/>
        <end position="446"/>
    </location>
</feature>
<evidence type="ECO:0000313" key="3">
    <source>
        <dbReference type="EMBL" id="KAF8401943.1"/>
    </source>
</evidence>
<dbReference type="OrthoDB" id="604226at2759"/>
<dbReference type="GO" id="GO:0003729">
    <property type="term" value="F:mRNA binding"/>
    <property type="evidence" value="ECO:0007669"/>
    <property type="project" value="UniProtKB-ARBA"/>
</dbReference>
<evidence type="ECO:0000256" key="1">
    <source>
        <dbReference type="ARBA" id="ARBA00022499"/>
    </source>
</evidence>
<dbReference type="PANTHER" id="PTHR10666">
    <property type="entry name" value="UBIQUITIN"/>
    <property type="match status" value="1"/>
</dbReference>
<gene>
    <name evidence="3" type="ORF">HHK36_012894</name>
</gene>
<organism evidence="3 4">
    <name type="scientific">Tetracentron sinense</name>
    <name type="common">Spur-leaf</name>
    <dbReference type="NCBI Taxonomy" id="13715"/>
    <lineage>
        <taxon>Eukaryota</taxon>
        <taxon>Viridiplantae</taxon>
        <taxon>Streptophyta</taxon>
        <taxon>Embryophyta</taxon>
        <taxon>Tracheophyta</taxon>
        <taxon>Spermatophyta</taxon>
        <taxon>Magnoliopsida</taxon>
        <taxon>Trochodendrales</taxon>
        <taxon>Trochodendraceae</taxon>
        <taxon>Tetracentron</taxon>
    </lineage>
</organism>